<evidence type="ECO:0000256" key="6">
    <source>
        <dbReference type="ARBA" id="ARBA00022777"/>
    </source>
</evidence>
<dbReference type="SUPFAM" id="SSF52540">
    <property type="entry name" value="P-loop containing nucleoside triphosphate hydrolases"/>
    <property type="match status" value="1"/>
</dbReference>
<dbReference type="InParanoid" id="A0A448YS73"/>
<dbReference type="Gene3D" id="3.40.50.300">
    <property type="entry name" value="P-loop containing nucleotide triphosphate hydrolases"/>
    <property type="match status" value="1"/>
</dbReference>
<name>A0A448YS73_BRENA</name>
<keyword evidence="6 9" id="KW-0418">Kinase</keyword>
<protein>
    <recommendedName>
        <fullName evidence="3 9">Gluconokinase</fullName>
        <ecNumber evidence="3 9">2.7.1.12</ecNumber>
    </recommendedName>
</protein>
<dbReference type="STRING" id="13370.A0A448YS73"/>
<evidence type="ECO:0000256" key="5">
    <source>
        <dbReference type="ARBA" id="ARBA00022741"/>
    </source>
</evidence>
<evidence type="ECO:0000256" key="1">
    <source>
        <dbReference type="ARBA" id="ARBA00004875"/>
    </source>
</evidence>
<dbReference type="InterPro" id="IPR006001">
    <property type="entry name" value="Therm_gnt_kin"/>
</dbReference>
<dbReference type="Pfam" id="PF13238">
    <property type="entry name" value="AAA_18"/>
    <property type="match status" value="1"/>
</dbReference>
<dbReference type="OrthoDB" id="275177at2759"/>
<evidence type="ECO:0000256" key="2">
    <source>
        <dbReference type="ARBA" id="ARBA00008420"/>
    </source>
</evidence>
<dbReference type="PANTHER" id="PTHR43442">
    <property type="entry name" value="GLUCONOKINASE-RELATED"/>
    <property type="match status" value="1"/>
</dbReference>
<dbReference type="AlphaFoldDB" id="A0A448YS73"/>
<proteinExistence type="inferred from homology"/>
<dbReference type="InterPro" id="IPR027417">
    <property type="entry name" value="P-loop_NTPase"/>
</dbReference>
<dbReference type="UniPathway" id="UPA00792"/>
<keyword evidence="4 9" id="KW-0808">Transferase</keyword>
<comment type="similarity">
    <text evidence="2 9">Belongs to the gluconokinase GntK/GntV family.</text>
</comment>
<accession>A0A448YS73</accession>
<organism evidence="10 11">
    <name type="scientific">Brettanomyces naardenensis</name>
    <name type="common">Yeast</name>
    <dbReference type="NCBI Taxonomy" id="13370"/>
    <lineage>
        <taxon>Eukaryota</taxon>
        <taxon>Fungi</taxon>
        <taxon>Dikarya</taxon>
        <taxon>Ascomycota</taxon>
        <taxon>Saccharomycotina</taxon>
        <taxon>Pichiomycetes</taxon>
        <taxon>Pichiales</taxon>
        <taxon>Pichiaceae</taxon>
        <taxon>Brettanomyces</taxon>
    </lineage>
</organism>
<dbReference type="EMBL" id="CAACVR010000056">
    <property type="protein sequence ID" value="VEU23756.1"/>
    <property type="molecule type" value="Genomic_DNA"/>
</dbReference>
<keyword evidence="11" id="KW-1185">Reference proteome</keyword>
<dbReference type="CDD" id="cd02021">
    <property type="entry name" value="GntK"/>
    <property type="match status" value="1"/>
</dbReference>
<comment type="catalytic activity">
    <reaction evidence="8 9">
        <text>D-gluconate + ATP = 6-phospho-D-gluconate + ADP + H(+)</text>
        <dbReference type="Rhea" id="RHEA:19433"/>
        <dbReference type="ChEBI" id="CHEBI:15378"/>
        <dbReference type="ChEBI" id="CHEBI:18391"/>
        <dbReference type="ChEBI" id="CHEBI:30616"/>
        <dbReference type="ChEBI" id="CHEBI:58759"/>
        <dbReference type="ChEBI" id="CHEBI:456216"/>
        <dbReference type="EC" id="2.7.1.12"/>
    </reaction>
</comment>
<evidence type="ECO:0000256" key="4">
    <source>
        <dbReference type="ARBA" id="ARBA00022679"/>
    </source>
</evidence>
<dbReference type="GO" id="GO:0046316">
    <property type="term" value="F:gluconokinase activity"/>
    <property type="evidence" value="ECO:0007669"/>
    <property type="project" value="UniProtKB-EC"/>
</dbReference>
<reference evidence="10 11" key="1">
    <citation type="submission" date="2018-12" db="EMBL/GenBank/DDBJ databases">
        <authorList>
            <person name="Tiukova I."/>
            <person name="Dainat J."/>
        </authorList>
    </citation>
    <scope>NUCLEOTIDE SEQUENCE [LARGE SCALE GENOMIC DNA]</scope>
</reference>
<evidence type="ECO:0000256" key="8">
    <source>
        <dbReference type="ARBA" id="ARBA00048090"/>
    </source>
</evidence>
<comment type="pathway">
    <text evidence="1 9">Carbohydrate acid metabolism; D-gluconate degradation.</text>
</comment>
<dbReference type="GO" id="GO:0005975">
    <property type="term" value="P:carbohydrate metabolic process"/>
    <property type="evidence" value="ECO:0007669"/>
    <property type="project" value="InterPro"/>
</dbReference>
<dbReference type="GO" id="GO:0005737">
    <property type="term" value="C:cytoplasm"/>
    <property type="evidence" value="ECO:0007669"/>
    <property type="project" value="TreeGrafter"/>
</dbReference>
<dbReference type="FunCoup" id="A0A448YS73">
    <property type="interactions" value="1110"/>
</dbReference>
<evidence type="ECO:0000313" key="11">
    <source>
        <dbReference type="Proteomes" id="UP000290900"/>
    </source>
</evidence>
<evidence type="ECO:0000256" key="9">
    <source>
        <dbReference type="RuleBase" id="RU363066"/>
    </source>
</evidence>
<evidence type="ECO:0000313" key="10">
    <source>
        <dbReference type="EMBL" id="VEU23756.1"/>
    </source>
</evidence>
<gene>
    <name evidence="10" type="ORF">BRENAR_LOCUS4485</name>
</gene>
<keyword evidence="7 9" id="KW-0067">ATP-binding</keyword>
<evidence type="ECO:0000256" key="7">
    <source>
        <dbReference type="ARBA" id="ARBA00022840"/>
    </source>
</evidence>
<dbReference type="NCBIfam" id="TIGR01313">
    <property type="entry name" value="therm_gnt_kin"/>
    <property type="match status" value="1"/>
</dbReference>
<keyword evidence="5 9" id="KW-0547">Nucleotide-binding</keyword>
<dbReference type="GO" id="GO:0005524">
    <property type="term" value="F:ATP binding"/>
    <property type="evidence" value="ECO:0007669"/>
    <property type="project" value="UniProtKB-KW"/>
</dbReference>
<evidence type="ECO:0000256" key="3">
    <source>
        <dbReference type="ARBA" id="ARBA00012054"/>
    </source>
</evidence>
<dbReference type="Proteomes" id="UP000290900">
    <property type="component" value="Unassembled WGS sequence"/>
</dbReference>
<sequence length="174" mass="19883">MTGSIIFVGGPSGTGKSTIASELAKVINCLFLEGDQYHPQANIEKMSEGIPLTDEDRWSWLNTLCLEAVKKIGQKEYLIVSCSMLKKKYREYMREVIGDRARVLMIVLYNDYDTIYNRMLKRSSHFMKADMLKSQFDDLELPDDSESKVGTYRIFCGSKTTDEIVKEVVKSCHN</sequence>
<dbReference type="PANTHER" id="PTHR43442:SF3">
    <property type="entry name" value="GLUCONOKINASE-RELATED"/>
    <property type="match status" value="1"/>
</dbReference>
<dbReference type="EC" id="2.7.1.12" evidence="3 9"/>